<dbReference type="Proteomes" id="UP001283361">
    <property type="component" value="Unassembled WGS sequence"/>
</dbReference>
<protein>
    <submittedName>
        <fullName evidence="1">Uncharacterized protein</fullName>
    </submittedName>
</protein>
<comment type="caution">
    <text evidence="1">The sequence shown here is derived from an EMBL/GenBank/DDBJ whole genome shotgun (WGS) entry which is preliminary data.</text>
</comment>
<gene>
    <name evidence="1" type="ORF">RRG08_049598</name>
</gene>
<proteinExistence type="predicted"/>
<evidence type="ECO:0000313" key="2">
    <source>
        <dbReference type="Proteomes" id="UP001283361"/>
    </source>
</evidence>
<name>A0AAE1AUK0_9GAST</name>
<evidence type="ECO:0000313" key="1">
    <source>
        <dbReference type="EMBL" id="KAK3794198.1"/>
    </source>
</evidence>
<organism evidence="1 2">
    <name type="scientific">Elysia crispata</name>
    <name type="common">lettuce slug</name>
    <dbReference type="NCBI Taxonomy" id="231223"/>
    <lineage>
        <taxon>Eukaryota</taxon>
        <taxon>Metazoa</taxon>
        <taxon>Spiralia</taxon>
        <taxon>Lophotrochozoa</taxon>
        <taxon>Mollusca</taxon>
        <taxon>Gastropoda</taxon>
        <taxon>Heterobranchia</taxon>
        <taxon>Euthyneura</taxon>
        <taxon>Panpulmonata</taxon>
        <taxon>Sacoglossa</taxon>
        <taxon>Placobranchoidea</taxon>
        <taxon>Plakobranchidae</taxon>
        <taxon>Elysia</taxon>
    </lineage>
</organism>
<accession>A0AAE1AUK0</accession>
<keyword evidence="2" id="KW-1185">Reference proteome</keyword>
<dbReference type="EMBL" id="JAWDGP010001132">
    <property type="protein sequence ID" value="KAK3794198.1"/>
    <property type="molecule type" value="Genomic_DNA"/>
</dbReference>
<sequence>MLSSFRRLQDYKTQNSVQLGVGKQMKRPQLIRLTALWRKVPADLKGFILHSPYSLPAEPPPHRAVGSNMR</sequence>
<dbReference type="AlphaFoldDB" id="A0AAE1AUK0"/>
<reference evidence="1" key="1">
    <citation type="journal article" date="2023" name="G3 (Bethesda)">
        <title>A reference genome for the long-term kleptoplast-retaining sea slug Elysia crispata morphotype clarki.</title>
        <authorList>
            <person name="Eastman K.E."/>
            <person name="Pendleton A.L."/>
            <person name="Shaikh M.A."/>
            <person name="Suttiyut T."/>
            <person name="Ogas R."/>
            <person name="Tomko P."/>
            <person name="Gavelis G."/>
            <person name="Widhalm J.R."/>
            <person name="Wisecaver J.H."/>
        </authorList>
    </citation>
    <scope>NUCLEOTIDE SEQUENCE</scope>
    <source>
        <strain evidence="1">ECLA1</strain>
    </source>
</reference>